<sequence>MTMQLFIAAHQAKLSSKIRGKGIIDPIFDNVGG</sequence>
<dbReference type="EMBL" id="JAAIUW010000004">
    <property type="protein sequence ID" value="KAF7836408.1"/>
    <property type="molecule type" value="Genomic_DNA"/>
</dbReference>
<accession>A0A834X105</accession>
<keyword evidence="2" id="KW-1185">Reference proteome</keyword>
<evidence type="ECO:0000313" key="1">
    <source>
        <dbReference type="EMBL" id="KAF7836408.1"/>
    </source>
</evidence>
<evidence type="ECO:0000313" key="2">
    <source>
        <dbReference type="Proteomes" id="UP000634136"/>
    </source>
</evidence>
<dbReference type="AlphaFoldDB" id="A0A834X105"/>
<comment type="caution">
    <text evidence="1">The sequence shown here is derived from an EMBL/GenBank/DDBJ whole genome shotgun (WGS) entry which is preliminary data.</text>
</comment>
<name>A0A834X105_9FABA</name>
<protein>
    <submittedName>
        <fullName evidence="1">Uncharacterized protein</fullName>
    </submittedName>
</protein>
<dbReference type="Proteomes" id="UP000634136">
    <property type="component" value="Unassembled WGS sequence"/>
</dbReference>
<proteinExistence type="predicted"/>
<gene>
    <name evidence="1" type="ORF">G2W53_011267</name>
</gene>
<organism evidence="1 2">
    <name type="scientific">Senna tora</name>
    <dbReference type="NCBI Taxonomy" id="362788"/>
    <lineage>
        <taxon>Eukaryota</taxon>
        <taxon>Viridiplantae</taxon>
        <taxon>Streptophyta</taxon>
        <taxon>Embryophyta</taxon>
        <taxon>Tracheophyta</taxon>
        <taxon>Spermatophyta</taxon>
        <taxon>Magnoliopsida</taxon>
        <taxon>eudicotyledons</taxon>
        <taxon>Gunneridae</taxon>
        <taxon>Pentapetalae</taxon>
        <taxon>rosids</taxon>
        <taxon>fabids</taxon>
        <taxon>Fabales</taxon>
        <taxon>Fabaceae</taxon>
        <taxon>Caesalpinioideae</taxon>
        <taxon>Cassia clade</taxon>
        <taxon>Senna</taxon>
    </lineage>
</organism>
<reference evidence="1" key="1">
    <citation type="submission" date="2020-09" db="EMBL/GenBank/DDBJ databases">
        <title>Genome-Enabled Discovery of Anthraquinone Biosynthesis in Senna tora.</title>
        <authorList>
            <person name="Kang S.-H."/>
            <person name="Pandey R.P."/>
            <person name="Lee C.-M."/>
            <person name="Sim J.-S."/>
            <person name="Jeong J.-T."/>
            <person name="Choi B.-S."/>
            <person name="Jung M."/>
            <person name="Ginzburg D."/>
            <person name="Zhao K."/>
            <person name="Won S.Y."/>
            <person name="Oh T.-J."/>
            <person name="Yu Y."/>
            <person name="Kim N.-H."/>
            <person name="Lee O.R."/>
            <person name="Lee T.-H."/>
            <person name="Bashyal P."/>
            <person name="Kim T.-S."/>
            <person name="Lee W.-H."/>
            <person name="Kawkins C."/>
            <person name="Kim C.-K."/>
            <person name="Kim J.S."/>
            <person name="Ahn B.O."/>
            <person name="Rhee S.Y."/>
            <person name="Sohng J.K."/>
        </authorList>
    </citation>
    <scope>NUCLEOTIDE SEQUENCE</scope>
    <source>
        <tissue evidence="1">Leaf</tissue>
    </source>
</reference>